<protein>
    <submittedName>
        <fullName evidence="1">Uncharacterized protein</fullName>
    </submittedName>
</protein>
<comment type="caution">
    <text evidence="1">The sequence shown here is derived from an EMBL/GenBank/DDBJ whole genome shotgun (WGS) entry which is preliminary data.</text>
</comment>
<dbReference type="Proteomes" id="UP000032247">
    <property type="component" value="Unassembled WGS sequence"/>
</dbReference>
<proteinExistence type="predicted"/>
<evidence type="ECO:0000313" key="2">
    <source>
        <dbReference type="Proteomes" id="UP000032247"/>
    </source>
</evidence>
<reference evidence="1 2" key="1">
    <citation type="submission" date="2014-12" db="EMBL/GenBank/DDBJ databases">
        <title>Comparative genome analysis of Bacillus coagulans HM-08, Clostridium butyricum HM-68, Bacillus subtilis HM-66 and Bacillus licheniformis BL-09.</title>
        <authorList>
            <person name="Zhang H."/>
        </authorList>
    </citation>
    <scope>NUCLEOTIDE SEQUENCE [LARGE SCALE GENOMIC DNA]</scope>
    <source>
        <strain evidence="1 2">HM-66</strain>
    </source>
</reference>
<sequence length="106" mass="12111">MKVIKMNTPKGSSFHSKVVITGQVVLGFAGNLIVSETFAKSDLVKVFLFQELHQIGGVFSFLSKRERSIIMSKLKKWLKRELVRKGLPLAKEKLIPILKEKMKKKR</sequence>
<organism evidence="1 2">
    <name type="scientific">Bacillus subtilis</name>
    <dbReference type="NCBI Taxonomy" id="1423"/>
    <lineage>
        <taxon>Bacteria</taxon>
        <taxon>Bacillati</taxon>
        <taxon>Bacillota</taxon>
        <taxon>Bacilli</taxon>
        <taxon>Bacillales</taxon>
        <taxon>Bacillaceae</taxon>
        <taxon>Bacillus</taxon>
    </lineage>
</organism>
<dbReference type="PATRIC" id="fig|1423.173.peg.3553"/>
<name>A0A0D1ILZ5_BACIU</name>
<dbReference type="EMBL" id="JXBC01000006">
    <property type="protein sequence ID" value="KIU10103.1"/>
    <property type="molecule type" value="Genomic_DNA"/>
</dbReference>
<accession>A0A0D1ILZ5</accession>
<dbReference type="AlphaFoldDB" id="A0A0D1ILZ5"/>
<evidence type="ECO:0000313" key="1">
    <source>
        <dbReference type="EMBL" id="KIU10103.1"/>
    </source>
</evidence>
<gene>
    <name evidence="1" type="ORF">SC09_Contig28orf00279</name>
</gene>
<dbReference type="STRING" id="483913.AN935_20675"/>